<dbReference type="PROSITE" id="PS50045">
    <property type="entry name" value="SIGMA54_INTERACT_4"/>
    <property type="match status" value="1"/>
</dbReference>
<dbReference type="InterPro" id="IPR003593">
    <property type="entry name" value="AAA+_ATPase"/>
</dbReference>
<evidence type="ECO:0000313" key="8">
    <source>
        <dbReference type="EMBL" id="NIY48179.1"/>
    </source>
</evidence>
<dbReference type="InterPro" id="IPR011608">
    <property type="entry name" value="PRD"/>
</dbReference>
<dbReference type="Gene3D" id="3.40.50.510">
    <property type="entry name" value="Phosphotransferase system, mannose-type IIA component"/>
    <property type="match status" value="1"/>
</dbReference>
<dbReference type="InterPro" id="IPR004701">
    <property type="entry name" value="PTS_EIIA_man-typ"/>
</dbReference>
<keyword evidence="4" id="KW-0238">DNA-binding</keyword>
<dbReference type="RefSeq" id="WP_167611460.1">
    <property type="nucleotide sequence ID" value="NZ_SOYS01000004.1"/>
</dbReference>
<dbReference type="InterPro" id="IPR036662">
    <property type="entry name" value="PTS_EIIA_man-typ_sf"/>
</dbReference>
<feature type="domain" description="PTS EIIA type-4" evidence="6">
    <location>
        <begin position="561"/>
        <end position="705"/>
    </location>
</feature>
<evidence type="ECO:0000256" key="1">
    <source>
        <dbReference type="ARBA" id="ARBA00022679"/>
    </source>
</evidence>
<dbReference type="PROSITE" id="PS51372">
    <property type="entry name" value="PRD_2"/>
    <property type="match status" value="1"/>
</dbReference>
<accession>A0ABX0VNC4</accession>
<dbReference type="Pfam" id="PF00158">
    <property type="entry name" value="Sigma54_activat"/>
    <property type="match status" value="1"/>
</dbReference>
<dbReference type="Gene3D" id="3.40.50.300">
    <property type="entry name" value="P-loop containing nucleotide triphosphate hydrolases"/>
    <property type="match status" value="1"/>
</dbReference>
<organism evidence="8 9">
    <name type="scientific">Cedecea colo</name>
    <dbReference type="NCBI Taxonomy" id="2552946"/>
    <lineage>
        <taxon>Bacteria</taxon>
        <taxon>Pseudomonadati</taxon>
        <taxon>Pseudomonadota</taxon>
        <taxon>Gammaproteobacteria</taxon>
        <taxon>Enterobacterales</taxon>
        <taxon>Enterobacteriaceae</taxon>
        <taxon>Cedecea</taxon>
    </lineage>
</organism>
<dbReference type="InterPro" id="IPR025662">
    <property type="entry name" value="Sigma_54_int_dom_ATP-bd_1"/>
</dbReference>
<dbReference type="InterPro" id="IPR002078">
    <property type="entry name" value="Sigma_54_int"/>
</dbReference>
<evidence type="ECO:0000259" key="7">
    <source>
        <dbReference type="PROSITE" id="PS51372"/>
    </source>
</evidence>
<keyword evidence="3" id="KW-0067">ATP-binding</keyword>
<keyword evidence="1" id="KW-0808">Transferase</keyword>
<name>A0ABX0VNC4_9ENTR</name>
<dbReference type="SUPFAM" id="SSF53062">
    <property type="entry name" value="PTS system fructose IIA component-like"/>
    <property type="match status" value="1"/>
</dbReference>
<evidence type="ECO:0000259" key="6">
    <source>
        <dbReference type="PROSITE" id="PS51096"/>
    </source>
</evidence>
<evidence type="ECO:0000259" key="5">
    <source>
        <dbReference type="PROSITE" id="PS50045"/>
    </source>
</evidence>
<feature type="domain" description="PRD" evidence="7">
    <location>
        <begin position="817"/>
        <end position="921"/>
    </location>
</feature>
<evidence type="ECO:0000313" key="9">
    <source>
        <dbReference type="Proteomes" id="UP000697927"/>
    </source>
</evidence>
<keyword evidence="2" id="KW-0547">Nucleotide-binding</keyword>
<dbReference type="Proteomes" id="UP000697927">
    <property type="component" value="Unassembled WGS sequence"/>
</dbReference>
<dbReference type="PANTHER" id="PTHR32071">
    <property type="entry name" value="TRANSCRIPTIONAL REGULATORY PROTEIN"/>
    <property type="match status" value="1"/>
</dbReference>
<dbReference type="InterPro" id="IPR036390">
    <property type="entry name" value="WH_DNA-bd_sf"/>
</dbReference>
<dbReference type="CDD" id="cd00009">
    <property type="entry name" value="AAA"/>
    <property type="match status" value="1"/>
</dbReference>
<dbReference type="SUPFAM" id="SSF52540">
    <property type="entry name" value="P-loop containing nucleoside triphosphate hydrolases"/>
    <property type="match status" value="1"/>
</dbReference>
<evidence type="ECO:0000256" key="3">
    <source>
        <dbReference type="ARBA" id="ARBA00022840"/>
    </source>
</evidence>
<feature type="domain" description="Sigma-54 factor interaction" evidence="5">
    <location>
        <begin position="106"/>
        <end position="340"/>
    </location>
</feature>
<dbReference type="Pfam" id="PF00874">
    <property type="entry name" value="PRD"/>
    <property type="match status" value="1"/>
</dbReference>
<dbReference type="PROSITE" id="PS00675">
    <property type="entry name" value="SIGMA54_INTERACT_1"/>
    <property type="match status" value="1"/>
</dbReference>
<dbReference type="Gene3D" id="1.10.8.60">
    <property type="match status" value="1"/>
</dbReference>
<reference evidence="8 9" key="1">
    <citation type="journal article" date="2020" name="Microorganisms">
        <title>Polyphasic Characterisation of Cedecea colo sp. nov., a New Enteric Bacterium Isolated from the Koala Hindgut.</title>
        <authorList>
            <person name="Boath J.M."/>
            <person name="Dakhal S."/>
            <person name="Van T.T.H."/>
            <person name="Moore R.J."/>
            <person name="Dekiwadia C."/>
            <person name="Macreadie I.G."/>
        </authorList>
    </citation>
    <scope>NUCLEOTIDE SEQUENCE [LARGE SCALE GENOMIC DNA]</scope>
    <source>
        <strain evidence="8 9">ZA</strain>
    </source>
</reference>
<comment type="caution">
    <text evidence="8">The sequence shown here is derived from an EMBL/GenBank/DDBJ whole genome shotgun (WGS) entry which is preliminary data.</text>
</comment>
<dbReference type="InterPro" id="IPR027417">
    <property type="entry name" value="P-loop_NTPase"/>
</dbReference>
<protein>
    <submittedName>
        <fullName evidence="8">Sigma-54-dependent transcriptional regulator</fullName>
    </submittedName>
</protein>
<dbReference type="InterPro" id="IPR036634">
    <property type="entry name" value="PRD_sf"/>
</dbReference>
<evidence type="ECO:0000256" key="4">
    <source>
        <dbReference type="ARBA" id="ARBA00023125"/>
    </source>
</evidence>
<keyword evidence="9" id="KW-1185">Reference proteome</keyword>
<dbReference type="PROSITE" id="PS00676">
    <property type="entry name" value="SIGMA54_INTERACT_2"/>
    <property type="match status" value="1"/>
</dbReference>
<gene>
    <name evidence="8" type="ORF">E2L00_11730</name>
</gene>
<dbReference type="InterPro" id="IPR025943">
    <property type="entry name" value="Sigma_54_int_dom_ATP-bd_2"/>
</dbReference>
<dbReference type="SMART" id="SM00382">
    <property type="entry name" value="AAA"/>
    <property type="match status" value="1"/>
</dbReference>
<dbReference type="SUPFAM" id="SSF63520">
    <property type="entry name" value="PTS-regulatory domain, PRD"/>
    <property type="match status" value="1"/>
</dbReference>
<evidence type="ECO:0000256" key="2">
    <source>
        <dbReference type="ARBA" id="ARBA00022741"/>
    </source>
</evidence>
<dbReference type="SUPFAM" id="SSF46785">
    <property type="entry name" value="Winged helix' DNA-binding domain"/>
    <property type="match status" value="1"/>
</dbReference>
<dbReference type="PANTHER" id="PTHR32071:SF38">
    <property type="entry name" value="PSP OPERON TRANSCRIPTIONAL ACTIVATOR"/>
    <property type="match status" value="1"/>
</dbReference>
<proteinExistence type="predicted"/>
<dbReference type="EMBL" id="SOYS01000004">
    <property type="protein sequence ID" value="NIY48179.1"/>
    <property type="molecule type" value="Genomic_DNA"/>
</dbReference>
<dbReference type="PROSITE" id="PS51096">
    <property type="entry name" value="PTS_EIIA_TYPE_4"/>
    <property type="match status" value="1"/>
</dbReference>
<sequence length="924" mass="103856">MRKDDLLTFLINQTDFFDPHDVSEIFTASHLAQRFGLQRNTASHYLNQLVAQGVLIKINTRPVYFLHKASFEQQFYRLSRTEFASIDELLAENDGGREQRDHFSLLIGHEGSLKKPIEQLKTALFYPDGGLPLLITGDSGTGKSYLAQLMHEYAIAHGLIDAGAPFVTFNCAQYASNPELLAGNLFGYVKGAFTGASTDKAGAFEAADGGILFLDEVHRLHAEGQEKLFTWLDRGEIYRLGETASGHRVSVRLIFATTEDIHSTFLTTFIRRIPIQVMLPDLENRSRKEKEALILQFFWLEAKKVGLGLSISPRLLSVLAHYVFRGNVGELKNVVKYVVASAYAKQGGGRTLGVSIHDLPEPVVAQLPALNDAATERTEDIVLDENTSLPWLLQAQDAARMLIHDVQLNVLTLFEKYRSARHPWDDIELRIGNEIENLFDRLIFDSQDKASSQMLLLVTSQVREEFYRLEKSYGIQFNGNCIYAIGHYLVHRSNVEPSRLNAELCKQLDRFLEQKYPLLSLFCEEVLASLIRRLDLRIQAMDRVLLLLWLNKTGVQTSQLVTKAVILAHGYATASSIANVANRLLKQTVYESFDMPLDVTPEAIAQQVTQYVERNAQASSLVILVDMGSLNDIHQYFSRKVTMPVVIINNVSTRMALYVGERILRGDYLETIASDIAADLPVEHNIVWPELNKPKAIITTCATGIGAASNLSSLLKASIPQELGIEVVAYEYDTLAENKRREPIFSRFEVLALVGTLDPNIPDVPYISLDTLISGQGNETLLALFGAITTVGNVTLINERIVKNFSLRRVIESVTILDTSKVINQVEQFLARYQHLAAVTVPNDRKVALYIHVSCLIERLIRQAAIQRYAGRRAQCQRKHLAALCEAFSVIEASYSVKIPEAELFYIHDILHLETEFLQYDQEF</sequence>